<name>A0A7V2T5G8_LEUMU</name>
<dbReference type="EMBL" id="DRMS01000487">
    <property type="protein sequence ID" value="HFC93701.1"/>
    <property type="molecule type" value="Genomic_DNA"/>
</dbReference>
<gene>
    <name evidence="1" type="ORF">ENJ51_12920</name>
</gene>
<protein>
    <recommendedName>
        <fullName evidence="2">DUF4340 domain-containing protein</fullName>
    </recommendedName>
</protein>
<organism evidence="1">
    <name type="scientific">Leucothrix mucor</name>
    <dbReference type="NCBI Taxonomy" id="45248"/>
    <lineage>
        <taxon>Bacteria</taxon>
        <taxon>Pseudomonadati</taxon>
        <taxon>Pseudomonadota</taxon>
        <taxon>Gammaproteobacteria</taxon>
        <taxon>Thiotrichales</taxon>
        <taxon>Thiotrichaceae</taxon>
        <taxon>Leucothrix</taxon>
    </lineage>
</organism>
<evidence type="ECO:0000313" key="1">
    <source>
        <dbReference type="EMBL" id="HFC93701.1"/>
    </source>
</evidence>
<comment type="caution">
    <text evidence="1">The sequence shown here is derived from an EMBL/GenBank/DDBJ whole genome shotgun (WGS) entry which is preliminary data.</text>
</comment>
<dbReference type="Proteomes" id="UP000885750">
    <property type="component" value="Unassembled WGS sequence"/>
</dbReference>
<evidence type="ECO:0008006" key="2">
    <source>
        <dbReference type="Google" id="ProtNLM"/>
    </source>
</evidence>
<dbReference type="AlphaFoldDB" id="A0A7V2T5G8"/>
<reference evidence="1" key="1">
    <citation type="journal article" date="2020" name="mSystems">
        <title>Genome- and Community-Level Interaction Insights into Carbon Utilization and Element Cycling Functions of Hydrothermarchaeota in Hydrothermal Sediment.</title>
        <authorList>
            <person name="Zhou Z."/>
            <person name="Liu Y."/>
            <person name="Xu W."/>
            <person name="Pan J."/>
            <person name="Luo Z.H."/>
            <person name="Li M."/>
        </authorList>
    </citation>
    <scope>NUCLEOTIDE SEQUENCE [LARGE SCALE GENOMIC DNA]</scope>
    <source>
        <strain evidence="1">HyVt-493</strain>
    </source>
</reference>
<accession>A0A7V2T5G8</accession>
<proteinExistence type="predicted"/>
<sequence length="177" mass="19985">MIKTLTKKRFILNGLLLLAIGGLIGFINQQSNQVIKINSLYDESMGNEIHSISIYHYKADSSSDDSTIKLKKVANKWLIIKPIEREADQRKIQHLMTLLSERIDASYPVAGKDLVTFGLDKERVSVTFNGVKIQFGVLNPISHKRYLRKDNTVYIVTETVYGLLIGGVTGFILDYSH</sequence>